<dbReference type="EMBL" id="AABBAW010000004">
    <property type="protein sequence ID" value="EAG2515424.1"/>
    <property type="molecule type" value="Genomic_DNA"/>
</dbReference>
<evidence type="ECO:0000313" key="45">
    <source>
        <dbReference type="EMBL" id="KAA9450603.1"/>
    </source>
</evidence>
<evidence type="ECO:0000313" key="38">
    <source>
        <dbReference type="EMBL" id="HAA8052030.1"/>
    </source>
</evidence>
<dbReference type="Pfam" id="PF08282">
    <property type="entry name" value="Hydrolase_3"/>
    <property type="match status" value="1"/>
</dbReference>
<dbReference type="SFLD" id="SFLDS00003">
    <property type="entry name" value="Haloacid_Dehalogenase"/>
    <property type="match status" value="1"/>
</dbReference>
<dbReference type="Proteomes" id="UP000331186">
    <property type="component" value="Unassembled WGS sequence"/>
</dbReference>
<dbReference type="Proteomes" id="UP000528151">
    <property type="component" value="Unassembled WGS sequence"/>
</dbReference>
<dbReference type="CDD" id="cd07516">
    <property type="entry name" value="HAD_Pase"/>
    <property type="match status" value="1"/>
</dbReference>
<evidence type="ECO:0000313" key="84">
    <source>
        <dbReference type="Proteomes" id="UP000549379"/>
    </source>
</evidence>
<dbReference type="EMBL" id="AAHZFY010000049">
    <property type="protein sequence ID" value="ECB9514963.1"/>
    <property type="molecule type" value="Genomic_DNA"/>
</dbReference>
<dbReference type="Proteomes" id="UP000525850">
    <property type="component" value="Unassembled WGS sequence"/>
</dbReference>
<evidence type="ECO:0000313" key="52">
    <source>
        <dbReference type="Proteomes" id="UP000350032"/>
    </source>
</evidence>
<dbReference type="EMBL" id="AABCVX010000004">
    <property type="protein sequence ID" value="EAG6169719.1"/>
    <property type="molecule type" value="Genomic_DNA"/>
</dbReference>
<evidence type="ECO:0000313" key="42">
    <source>
        <dbReference type="EMBL" id="HAC0276007.1"/>
    </source>
</evidence>
<dbReference type="Proteomes" id="UP000489121">
    <property type="component" value="Unassembled WGS sequence"/>
</dbReference>
<evidence type="ECO:0000313" key="49">
    <source>
        <dbReference type="Proteomes" id="UP000339309"/>
    </source>
</evidence>
<evidence type="ECO:0000313" key="40">
    <source>
        <dbReference type="EMBL" id="HAB8557736.1"/>
    </source>
</evidence>
<dbReference type="Proteomes" id="UP000365297">
    <property type="component" value="Unassembled WGS sequence"/>
</dbReference>
<evidence type="ECO:0000313" key="82">
    <source>
        <dbReference type="Proteomes" id="UP000546397"/>
    </source>
</evidence>
<evidence type="ECO:0000313" key="8">
    <source>
        <dbReference type="EMBL" id="EAD5774274.1"/>
    </source>
</evidence>
<dbReference type="EMBL" id="AAALRN010000004">
    <property type="protein sequence ID" value="EAD1185461.1"/>
    <property type="molecule type" value="Genomic_DNA"/>
</dbReference>
<evidence type="ECO:0000313" key="43">
    <source>
        <dbReference type="EMBL" id="HAC1755238.1"/>
    </source>
</evidence>
<reference evidence="37 71" key="7">
    <citation type="submission" date="2020-02" db="EMBL/GenBank/DDBJ databases">
        <authorList>
            <consortium name="GenomeTrakr: Next Generation Sequencing Network for Food Pathogen Tracability"/>
        </authorList>
    </citation>
    <scope>NUCLEOTIDE SEQUENCE [LARGE SCALE GENOMIC DNA]</scope>
    <source>
        <strain evidence="16 84">10B02965A-1</strain>
        <strain evidence="4 57">CFSAN008042</strain>
        <strain evidence="18 77">CFSAN063727</strain>
        <strain evidence="34 67">CFSAN102901</strain>
        <strain evidence="10 59">FDA00006494</strain>
        <strain evidence="2 56">FDA00007096</strain>
        <strain evidence="6 63">FDA00008584</strain>
        <strain evidence="14">FDA00011243</strain>
        <strain evidence="3 47">FDA00013332</strain>
        <strain evidence="9 50">FDA00013853</strain>
        <strain evidence="28 65">FDA00014336</strain>
        <strain evidence="30 60">FDA00014370</strain>
        <strain evidence="29 62">FDA00014392</strain>
        <strain evidence="37">FDA00015054</strain>
        <strain evidence="17 80">FDA1005580-S054-001</strain>
        <strain evidence="71">FDA1090798-S029-001</strain>
        <strain evidence="72">FDA956581-098-004</strain>
        <strain evidence="15 75">FDA960927-006-004</strain>
        <strain evidence="19 85">FLAG-38921</strain>
        <strain evidence="31 66">FLAG-51482A</strain>
        <strain evidence="13 48">FLAG-54356</strain>
        <strain evidence="8 58">FSIS31901579</strain>
        <strain evidence="25 76">LS1344</strain>
        <strain evidence="35 69">OSF101448</strain>
        <strain evidence="7 51">VA-WGS-00405</strain>
    </source>
</reference>
<evidence type="ECO:0000313" key="31">
    <source>
        <dbReference type="EMBL" id="ECX6924887.1"/>
    </source>
</evidence>
<evidence type="ECO:0000313" key="67">
    <source>
        <dbReference type="Proteomes" id="UP000455569"/>
    </source>
</evidence>
<dbReference type="Proteomes" id="UP000368512">
    <property type="component" value="Unassembled WGS sequence"/>
</dbReference>
<evidence type="ECO:0000313" key="58">
    <source>
        <dbReference type="Proteomes" id="UP000376505"/>
    </source>
</evidence>
<dbReference type="EMBL" id="AABAYG010000002">
    <property type="protein sequence ID" value="EAG2244922.1"/>
    <property type="molecule type" value="Genomic_DNA"/>
</dbReference>
<evidence type="ECO:0000313" key="55">
    <source>
        <dbReference type="Proteomes" id="UP000364988"/>
    </source>
</evidence>
<evidence type="ECO:0000313" key="16">
    <source>
        <dbReference type="EMBL" id="EAG2997220.1"/>
    </source>
</evidence>
<dbReference type="EMBL" id="AABGHY010000004">
    <property type="protein sequence ID" value="EAH3294086.1"/>
    <property type="molecule type" value="Genomic_DNA"/>
</dbReference>
<dbReference type="EMBL" id="AAAMZD010000004">
    <property type="protein sequence ID" value="EAD3793158.1"/>
    <property type="molecule type" value="Genomic_DNA"/>
</dbReference>
<dbReference type="Proteomes" id="UP000423131">
    <property type="component" value="Unassembled WGS sequence"/>
</dbReference>
<evidence type="ECO:0000313" key="29">
    <source>
        <dbReference type="EMBL" id="ECB9514963.1"/>
    </source>
</evidence>
<evidence type="ECO:0000313" key="2">
    <source>
        <dbReference type="EMBL" id="EAC5551729.1"/>
    </source>
</evidence>
<dbReference type="EMBL" id="AACJYH010000008">
    <property type="protein sequence ID" value="EAK8898269.1"/>
    <property type="molecule type" value="Genomic_DNA"/>
</dbReference>
<dbReference type="NCBIfam" id="TIGR00099">
    <property type="entry name" value="Cof-subfamily"/>
    <property type="match status" value="1"/>
</dbReference>
<evidence type="ECO:0000313" key="59">
    <source>
        <dbReference type="Proteomes" id="UP000379076"/>
    </source>
</evidence>
<evidence type="ECO:0000313" key="23">
    <source>
        <dbReference type="EMBL" id="EAH2281889.1"/>
    </source>
</evidence>
<dbReference type="NCBIfam" id="TIGR01484">
    <property type="entry name" value="HAD-SF-IIB"/>
    <property type="match status" value="1"/>
</dbReference>
<evidence type="ECO:0000313" key="30">
    <source>
        <dbReference type="EMBL" id="ECC1556739.1"/>
    </source>
</evidence>
<evidence type="ECO:0000313" key="7">
    <source>
        <dbReference type="EMBL" id="EAD3793158.1"/>
    </source>
</evidence>
<dbReference type="EMBL" id="DABJAN010000002">
    <property type="protein sequence ID" value="HAJ9592760.1"/>
    <property type="molecule type" value="Genomic_DNA"/>
</dbReference>
<dbReference type="Proteomes" id="UP000467536">
    <property type="component" value="Unassembled WGS sequence"/>
</dbReference>
<dbReference type="SFLD" id="SFLDG01140">
    <property type="entry name" value="C2.B:_Phosphomannomutase_and_P"/>
    <property type="match status" value="1"/>
</dbReference>
<dbReference type="Proteomes" id="UP000527632">
    <property type="component" value="Unassembled WGS sequence"/>
</dbReference>
<evidence type="ECO:0000313" key="79">
    <source>
        <dbReference type="Proteomes" id="UP000533021"/>
    </source>
</evidence>
<evidence type="ECO:0000313" key="37">
    <source>
        <dbReference type="EMBL" id="EDP8515112.1"/>
    </source>
</evidence>
<dbReference type="Proteomes" id="UP000427828">
    <property type="component" value="Unassembled WGS sequence"/>
</dbReference>
<dbReference type="Proteomes" id="UP000393182">
    <property type="component" value="Unassembled WGS sequence"/>
</dbReference>
<dbReference type="Proteomes" id="UP000376505">
    <property type="component" value="Unassembled WGS sequence"/>
</dbReference>
<dbReference type="EMBL" id="AAASLB010000004">
    <property type="protein sequence ID" value="EAE4942003.1"/>
    <property type="molecule type" value="Genomic_DNA"/>
</dbReference>
<dbReference type="EMBL" id="AABAGT010000013">
    <property type="protein sequence ID" value="EAG0867509.1"/>
    <property type="molecule type" value="Genomic_DNA"/>
</dbReference>
<dbReference type="Proteomes" id="UP000478704">
    <property type="component" value="Unassembled WGS sequence"/>
</dbReference>
<evidence type="ECO:0000313" key="12">
    <source>
        <dbReference type="EMBL" id="EAG0867509.1"/>
    </source>
</evidence>
<dbReference type="Proteomes" id="UP000345329">
    <property type="component" value="Unassembled WGS sequence"/>
</dbReference>
<dbReference type="Proteomes" id="UP000549379">
    <property type="component" value="Unassembled WGS sequence"/>
</dbReference>
<dbReference type="Proteomes" id="UP000544530">
    <property type="component" value="Unassembled WGS sequence"/>
</dbReference>
<dbReference type="EMBL" id="AABBYJ010000004">
    <property type="protein sequence ID" value="EAG4331252.1"/>
    <property type="molecule type" value="Genomic_DNA"/>
</dbReference>
<dbReference type="Proteomes" id="UP000840039">
    <property type="component" value="Unassembled WGS sequence"/>
</dbReference>
<dbReference type="Proteomes" id="UP000339309">
    <property type="component" value="Unassembled WGS sequence"/>
</dbReference>
<dbReference type="Proteomes" id="UP000403352">
    <property type="component" value="Unassembled WGS sequence"/>
</dbReference>
<dbReference type="EMBL" id="AAAIXK010000009">
    <property type="protein sequence ID" value="EAC5551729.1"/>
    <property type="molecule type" value="Genomic_DNA"/>
</dbReference>
<dbReference type="InterPro" id="IPR023214">
    <property type="entry name" value="HAD_sf"/>
</dbReference>
<evidence type="ECO:0000313" key="71">
    <source>
        <dbReference type="Proteomes" id="UP000478704"/>
    </source>
</evidence>
<evidence type="ECO:0000313" key="46">
    <source>
        <dbReference type="EMBL" id="NYA02571.1"/>
    </source>
</evidence>
<dbReference type="Proteomes" id="UP000530452">
    <property type="component" value="Unassembled WGS sequence"/>
</dbReference>
<dbReference type="Gene3D" id="3.30.1240.10">
    <property type="match status" value="1"/>
</dbReference>
<evidence type="ECO:0000313" key="6">
    <source>
        <dbReference type="EMBL" id="EAD1185461.1"/>
    </source>
</evidence>
<evidence type="ECO:0000313" key="24">
    <source>
        <dbReference type="EMBL" id="EAH3294086.1"/>
    </source>
</evidence>
<dbReference type="EMBL" id="AANPAU010000010">
    <property type="protein sequence ID" value="EDP8515112.1"/>
    <property type="molecule type" value="Genomic_DNA"/>
</dbReference>
<evidence type="ECO:0000313" key="70">
    <source>
        <dbReference type="Proteomes" id="UP000467536"/>
    </source>
</evidence>
<dbReference type="EMBL" id="DAAJZA010000006">
    <property type="protein sequence ID" value="HAC1755238.1"/>
    <property type="molecule type" value="Genomic_DNA"/>
</dbReference>
<dbReference type="Proteomes" id="UP000344343">
    <property type="component" value="Unassembled WGS sequence"/>
</dbReference>
<reference evidence="49 53" key="3">
    <citation type="submission" date="2018-06" db="EMBL/GenBank/DDBJ databases">
        <authorList>
            <consortium name="PulseNet: The National Subtyping Network for Foodborne Disease Surveillance"/>
            <person name="Tarr C.L."/>
            <person name="Trees E."/>
            <person name="Katz L.S."/>
            <person name="Carleton-Romer H.A."/>
            <person name="Stroika S."/>
            <person name="Kucerova Z."/>
            <person name="Roache K.F."/>
            <person name="Sabol A.L."/>
            <person name="Besser J."/>
            <person name="Gerner-Smidt P."/>
        </authorList>
    </citation>
    <scope>NUCLEOTIDE SEQUENCE [LARGE SCALE GENOMIC DNA]</scope>
    <source>
        <strain evidence="1 49">2015L-6227</strain>
        <strain evidence="5 53">PNUSAL000910</strain>
        <strain evidence="12 54">PNUSAL002180</strain>
        <strain evidence="26 52">PNUSAL004402</strain>
        <strain evidence="33 73">PNUSAL005692</strain>
    </source>
</reference>
<dbReference type="EMBL" id="DAAIHR010000008">
    <property type="protein sequence ID" value="HAB8398666.1"/>
    <property type="molecule type" value="Genomic_DNA"/>
</dbReference>
<evidence type="ECO:0000313" key="85">
    <source>
        <dbReference type="Proteomes" id="UP000566721"/>
    </source>
</evidence>
<evidence type="ECO:0000313" key="78">
    <source>
        <dbReference type="Proteomes" id="UP000530452"/>
    </source>
</evidence>
<evidence type="ECO:0000313" key="50">
    <source>
        <dbReference type="Proteomes" id="UP000344343"/>
    </source>
</evidence>
<evidence type="ECO:0000313" key="68">
    <source>
        <dbReference type="Proteomes" id="UP000460224"/>
    </source>
</evidence>
<protein>
    <submittedName>
        <fullName evidence="11">Cof-type HAD-IIB family hydrolase</fullName>
    </submittedName>
</protein>
<evidence type="ECO:0000313" key="10">
    <source>
        <dbReference type="EMBL" id="EAE1337934.1"/>
    </source>
</evidence>
<dbReference type="EMBL" id="AAAJKI010000044">
    <property type="protein sequence ID" value="EAC6549323.1"/>
    <property type="molecule type" value="Genomic_DNA"/>
</dbReference>
<dbReference type="EMBL" id="AABAWE010000003">
    <property type="protein sequence ID" value="EAG2087265.1"/>
    <property type="molecule type" value="Genomic_DNA"/>
</dbReference>
<dbReference type="Proteomes" id="UP000455569">
    <property type="component" value="Unassembled WGS sequence"/>
</dbReference>
<dbReference type="InterPro" id="IPR006379">
    <property type="entry name" value="HAD-SF_hydro_IIB"/>
</dbReference>
<dbReference type="EMBL" id="AALGDA010000045">
    <property type="protein sequence ID" value="ECY9783663.1"/>
    <property type="molecule type" value="Genomic_DNA"/>
</dbReference>
<dbReference type="Proteomes" id="UP000410967">
    <property type="component" value="Unassembled WGS sequence"/>
</dbReference>
<evidence type="ECO:0000313" key="53">
    <source>
        <dbReference type="Proteomes" id="UP000354255"/>
    </source>
</evidence>
<evidence type="ECO:0000313" key="75">
    <source>
        <dbReference type="Proteomes" id="UP000525850"/>
    </source>
</evidence>
<dbReference type="PANTHER" id="PTHR10000">
    <property type="entry name" value="PHOSPHOSERINE PHOSPHATASE"/>
    <property type="match status" value="1"/>
</dbReference>
<organism evidence="11 61">
    <name type="scientific">Listeria monocytogenes</name>
    <dbReference type="NCBI Taxonomy" id="1639"/>
    <lineage>
        <taxon>Bacteria</taxon>
        <taxon>Bacillati</taxon>
        <taxon>Bacillota</taxon>
        <taxon>Bacilli</taxon>
        <taxon>Bacillales</taxon>
        <taxon>Listeriaceae</taxon>
        <taxon>Listeria</taxon>
    </lineage>
</organism>
<dbReference type="Proteomes" id="UP000546397">
    <property type="component" value="Unassembled WGS sequence"/>
</dbReference>
<dbReference type="Proteomes" id="UP000843503">
    <property type="component" value="Unassembled WGS sequence"/>
</dbReference>
<dbReference type="EMBL" id="DAAEEB010000001">
    <property type="protein sequence ID" value="HAA8052030.1"/>
    <property type="molecule type" value="Genomic_DNA"/>
</dbReference>
<evidence type="ECO:0000313" key="39">
    <source>
        <dbReference type="EMBL" id="HAB8398666.1"/>
    </source>
</evidence>
<evidence type="ECO:0000313" key="83">
    <source>
        <dbReference type="Proteomes" id="UP000548278"/>
    </source>
</evidence>
<reference evidence="64 74" key="5">
    <citation type="submission" date="2019-04" db="EMBL/GenBank/DDBJ databases">
        <authorList>
            <consortium name="GenomeTrakr network: Whole genome sequencing for foodborne pathogen traceback"/>
        </authorList>
    </citation>
    <scope>NUCLEOTIDE SEQUENCE [LARGE SCALE GENOMIC DNA]</scope>
    <source>
        <strain evidence="20 83">CFSAN004300</strain>
        <strain evidence="21 74">CFSAN072474</strain>
        <strain evidence="32 55">FLAG-55987</strain>
        <strain evidence="27 64">PHLUSALM00088</strain>
    </source>
</reference>
<evidence type="ECO:0000313" key="11">
    <source>
        <dbReference type="EMBL" id="EAE4942003.1"/>
    </source>
</evidence>
<evidence type="ECO:0000313" key="18">
    <source>
        <dbReference type="EMBL" id="EAG4462865.1"/>
    </source>
</evidence>
<dbReference type="EMBL" id="AAAIKW010000004">
    <property type="protein sequence ID" value="EAC4552501.1"/>
    <property type="molecule type" value="Genomic_DNA"/>
</dbReference>
<gene>
    <name evidence="12" type="ORF">A8L61_09430</name>
    <name evidence="20" type="ORF">AB917_11025</name>
    <name evidence="1" type="ORF">ABZ57_08400</name>
    <name evidence="10" type="ORF">ART25_03295</name>
    <name evidence="2" type="ORF">ARY78_14950</name>
    <name evidence="15" type="ORF">B1N52_09655</name>
    <name evidence="14" type="ORF">B1S26_05830</name>
    <name evidence="16" type="ORF">B5K54_07950</name>
    <name evidence="31" type="ORF">BCZ19_09440</name>
    <name evidence="13" type="ORF">BCZ21_08345</name>
    <name evidence="18" type="ORF">CA369_11245</name>
    <name evidence="17" type="ORF">CAV64_08315</name>
    <name evidence="21" type="ORF">CW845_02580</name>
    <name evidence="23" type="ORF">D4920_07385</name>
    <name evidence="22" type="ORF">D4B11_06015</name>
    <name evidence="24" type="ORF">D5N24_06730</name>
    <name evidence="26" type="ORF">D7104_11245</name>
    <name evidence="45" type="ORF">DCK61_07760</name>
    <name evidence="19" type="ORF">DCT16_10015</name>
    <name evidence="4" type="ORF">DQ70_04605</name>
    <name evidence="3" type="ORF">DU018_13265</name>
    <name evidence="11" type="ORF">E1W56_08155</name>
    <name evidence="25" type="ORF">E5F58_07915</name>
    <name evidence="9" type="ORF">EX365_05575</name>
    <name evidence="8" type="ORF">EXZ73_08245</name>
    <name evidence="32" type="ORF">F6436_07960</name>
    <name evidence="33" type="ORF">F6515_11775</name>
    <name evidence="27" type="ORF">FA835_15065</name>
    <name evidence="29" type="ORF">FLQ97_14675</name>
    <name evidence="28" type="ORF">FLR03_07860</name>
    <name evidence="30" type="ORF">FNX40_07935</name>
    <name evidence="36" type="ORF">FV747_07160</name>
    <name evidence="37" type="ORF">G3O21_002565</name>
    <name evidence="38" type="ORF">GHH22_02505</name>
    <name evidence="43" type="ORF">GI949_09705</name>
    <name evidence="35" type="ORF">GJW51_09980</name>
    <name evidence="34" type="ORF">GQG13_10355</name>
    <name evidence="39" type="ORF">GYR60_09080</name>
    <name evidence="40" type="ORF">GYS09_10630</name>
    <name evidence="41" type="ORF">GYX23_11160</name>
    <name evidence="42" type="ORF">GYY14_11615</name>
    <name evidence="44" type="ORF">HQN34_000952</name>
    <name evidence="46" type="ORF">HZJ64_12035</name>
    <name evidence="5" type="ORF">KV70_10345</name>
    <name evidence="6" type="ORF">QD52_10295</name>
    <name evidence="7" type="ORF">UI29_10315</name>
</gene>
<evidence type="ECO:0000313" key="69">
    <source>
        <dbReference type="Proteomes" id="UP000467347"/>
    </source>
</evidence>
<evidence type="ECO:0000313" key="33">
    <source>
        <dbReference type="EMBL" id="ECY9783663.1"/>
    </source>
</evidence>
<evidence type="ECO:0000313" key="81">
    <source>
        <dbReference type="Proteomes" id="UP000544530"/>
    </source>
</evidence>
<dbReference type="Proteomes" id="UP000842809">
    <property type="component" value="Unassembled WGS sequence"/>
</dbReference>
<dbReference type="EMBL" id="AALAQH010000004">
    <property type="protein sequence ID" value="ECX6924887.1"/>
    <property type="molecule type" value="Genomic_DNA"/>
</dbReference>
<evidence type="ECO:0000313" key="87">
    <source>
        <dbReference type="Proteomes" id="UP000841146"/>
    </source>
</evidence>
<dbReference type="EMBL" id="AANEHK010000005">
    <property type="protein sequence ID" value="EDO0985767.1"/>
    <property type="molecule type" value="Genomic_DNA"/>
</dbReference>
<evidence type="ECO:0000313" key="63">
    <source>
        <dbReference type="Proteomes" id="UP000403352"/>
    </source>
</evidence>
<dbReference type="EMBL" id="AAIAJJ010000003">
    <property type="protein sequence ID" value="ECC1556739.1"/>
    <property type="molecule type" value="Genomic_DNA"/>
</dbReference>
<evidence type="ECO:0000313" key="32">
    <source>
        <dbReference type="EMBL" id="ECY6544260.1"/>
    </source>
</evidence>
<evidence type="ECO:0000313" key="26">
    <source>
        <dbReference type="EMBL" id="EAK8898269.1"/>
    </source>
</evidence>
<evidence type="ECO:0000313" key="5">
    <source>
        <dbReference type="EMBL" id="EAC9040606.1"/>
    </source>
</evidence>
<evidence type="ECO:0000313" key="19">
    <source>
        <dbReference type="EMBL" id="EAG6169719.1"/>
    </source>
</evidence>
<reference evidence="45 68" key="2">
    <citation type="submission" date="2018-04" db="EMBL/GenBank/DDBJ databases">
        <title>Genome Analysis of a Prevalent Clone of Listeria monocytogenes Sequence Type 87 in China.</title>
        <authorList>
            <person name="Wang Y."/>
        </authorList>
    </citation>
    <scope>NUCLEOTIDE SEQUENCE [LARGE SCALE GENOMIC DNA]</scope>
    <source>
        <strain evidence="45 68">ICDC_LM1523</strain>
    </source>
</reference>
<evidence type="ECO:0000313" key="15">
    <source>
        <dbReference type="EMBL" id="EAG2515424.1"/>
    </source>
</evidence>
<reference evidence="46 81" key="8">
    <citation type="submission" date="2020-06" db="EMBL/GenBank/DDBJ databases">
        <title>Two Listeria outbreaks in Switzerland in 2018 and 2020.</title>
        <authorList>
            <person name="Stevens M.J.A."/>
            <person name="Bloemberg G."/>
            <person name="Nusch-Inderbinnen M."/>
            <person name="Stephan R."/>
        </authorList>
    </citation>
    <scope>NUCLEOTIDE SEQUENCE [LARGE SCALE GENOMIC DNA]</scope>
    <source>
        <strain evidence="46 81">N18-0707</strain>
    </source>
</reference>
<accession>A0A0B8R718</accession>
<dbReference type="EMBL" id="AABDGJ010000008">
    <property type="protein sequence ID" value="EAG6991116.1"/>
    <property type="molecule type" value="Genomic_DNA"/>
</dbReference>
<evidence type="ECO:0000313" key="41">
    <source>
        <dbReference type="EMBL" id="HAC0013547.1"/>
    </source>
</evidence>
<evidence type="ECO:0000313" key="1">
    <source>
        <dbReference type="EMBL" id="EAC4552501.1"/>
    </source>
</evidence>
<dbReference type="EMBL" id="AAAQQZ010000002">
    <property type="protein sequence ID" value="EAE1337934.1"/>
    <property type="molecule type" value="Genomic_DNA"/>
</dbReference>
<evidence type="ECO:0000313" key="64">
    <source>
        <dbReference type="Proteomes" id="UP000410967"/>
    </source>
</evidence>
<dbReference type="Proteomes" id="UP000843775">
    <property type="component" value="Unassembled WGS sequence"/>
</dbReference>
<dbReference type="RefSeq" id="WP_003744514.1">
    <property type="nucleotide sequence ID" value="NC_021824.1"/>
</dbReference>
<dbReference type="EMBL" id="AANCRK010000004">
    <property type="protein sequence ID" value="EDN7715526.1"/>
    <property type="molecule type" value="Genomic_DNA"/>
</dbReference>
<evidence type="ECO:0000313" key="25">
    <source>
        <dbReference type="EMBL" id="EAH4241932.1"/>
    </source>
</evidence>
<dbReference type="EMBL" id="AAHZFN010000009">
    <property type="protein sequence ID" value="ECB9473583.1"/>
    <property type="molecule type" value="Genomic_DNA"/>
</dbReference>
<evidence type="ECO:0000313" key="51">
    <source>
        <dbReference type="Proteomes" id="UP000345329"/>
    </source>
</evidence>
<dbReference type="EMBL" id="AAAJWF010000002">
    <property type="protein sequence ID" value="EAC7479961.1"/>
    <property type="molecule type" value="Genomic_DNA"/>
</dbReference>
<dbReference type="EMBL" id="AABEKY010000001">
    <property type="protein sequence ID" value="EAG9386379.1"/>
    <property type="molecule type" value="Genomic_DNA"/>
</dbReference>
<dbReference type="EMBL" id="DAAIJL010000009">
    <property type="protein sequence ID" value="HAB8557736.1"/>
    <property type="molecule type" value="Genomic_DNA"/>
</dbReference>
<evidence type="ECO:0000313" key="74">
    <source>
        <dbReference type="Proteomes" id="UP000522199"/>
    </source>
</evidence>
<reference evidence="11 61" key="4">
    <citation type="submission" date="2019-03" db="EMBL/GenBank/DDBJ databases">
        <authorList>
            <person name="Ashton P.M."/>
            <person name="Dallman T."/>
            <person name="Nair S."/>
            <person name="De Pinna E."/>
            <person name="Peters T."/>
            <person name="Grant K."/>
        </authorList>
    </citation>
    <scope>NUCLEOTIDE SEQUENCE [LARGE SCALE GENOMIC DNA]</scope>
    <source>
        <strain evidence="23 79">282333</strain>
        <strain evidence="24 78">282352</strain>
        <strain evidence="22 82">289003</strain>
        <strain evidence="36 70">788324</strain>
        <strain evidence="11">RL15000286</strain>
    </source>
</reference>
<dbReference type="Proteomes" id="UP000481141">
    <property type="component" value="Unassembled WGS sequence"/>
</dbReference>
<evidence type="ECO:0000313" key="48">
    <source>
        <dbReference type="Proteomes" id="UP000337746"/>
    </source>
</evidence>
<dbReference type="EMBL" id="AAANYN010000010">
    <property type="protein sequence ID" value="EAD5774274.1"/>
    <property type="molecule type" value="Genomic_DNA"/>
</dbReference>
<dbReference type="EMBL" id="AAAKQF010000006">
    <property type="protein sequence ID" value="EAC9040606.1"/>
    <property type="molecule type" value="Genomic_DNA"/>
</dbReference>
<dbReference type="InterPro" id="IPR000150">
    <property type="entry name" value="Cof"/>
</dbReference>
<reference evidence="38" key="6">
    <citation type="submission" date="2019-10" db="EMBL/GenBank/DDBJ databases">
        <authorList>
            <consortium name="NCBI Pathogen Detection Project"/>
        </authorList>
    </citation>
    <scope>NUCLEOTIDE SEQUENCE</scope>
    <source>
        <strain evidence="38">09CEB371LM</strain>
        <strain evidence="44">2017-325981-023-01</strain>
        <strain evidence="40">CFIAFB20100120</strain>
        <strain evidence="39">CFIAFB20130012</strain>
        <strain evidence="42">CFIAFB20170037</strain>
        <strain evidence="41">CFIAFB20170045</strain>
        <strain evidence="43">DMG1500109</strain>
    </source>
</reference>
<dbReference type="EMBL" id="JACAVN010000008">
    <property type="protein sequence ID" value="NYA02571.1"/>
    <property type="molecule type" value="Genomic_DNA"/>
</dbReference>
<evidence type="ECO:0000313" key="76">
    <source>
        <dbReference type="Proteomes" id="UP000527632"/>
    </source>
</evidence>
<dbReference type="EMBL" id="AACKDQ010000051">
    <property type="protein sequence ID" value="EAK9318414.1"/>
    <property type="molecule type" value="Genomic_DNA"/>
</dbReference>
<evidence type="ECO:0000313" key="34">
    <source>
        <dbReference type="EMBL" id="EDN7715526.1"/>
    </source>
</evidence>
<dbReference type="Proteomes" id="UP000566721">
    <property type="component" value="Unassembled WGS sequence"/>
</dbReference>
<dbReference type="GO" id="GO:0016791">
    <property type="term" value="F:phosphatase activity"/>
    <property type="evidence" value="ECO:0007669"/>
    <property type="project" value="TreeGrafter"/>
</dbReference>
<evidence type="ECO:0000313" key="4">
    <source>
        <dbReference type="EMBL" id="EAC7479961.1"/>
    </source>
</evidence>
<dbReference type="SUPFAM" id="SSF56784">
    <property type="entry name" value="HAD-like"/>
    <property type="match status" value="1"/>
</dbReference>
<dbReference type="EMBL" id="AALEDS010000005">
    <property type="protein sequence ID" value="ECY6544260.1"/>
    <property type="molecule type" value="Genomic_DNA"/>
</dbReference>
<reference evidence="86 87" key="1">
    <citation type="journal article" date="2018" name="Genome Biol.">
        <title>SKESA: strategic k-mer extension for scrupulous assemblies.</title>
        <authorList>
            <person name="Souvorov A."/>
            <person name="Agarwala R."/>
            <person name="Lipman D.J."/>
        </authorList>
    </citation>
    <scope>NUCLEOTIDE SEQUENCE [LARGE SCALE GENOMIC DNA]</scope>
    <source>
        <strain evidence="38">09CEB371LM</strain>
        <strain evidence="44">2017-325981-023-01</strain>
        <strain evidence="40 89">CFIAFB20100120</strain>
        <strain evidence="39 86">CFIAFB20130012</strain>
        <strain evidence="42">CFIAFB20170037</strain>
        <strain evidence="41 87">CFIAFB20170045</strain>
        <strain evidence="43 88">DMG1500109</strain>
    </source>
</reference>
<evidence type="ECO:0000313" key="77">
    <source>
        <dbReference type="Proteomes" id="UP000528151"/>
    </source>
</evidence>
<dbReference type="GO" id="GO:0005829">
    <property type="term" value="C:cytosol"/>
    <property type="evidence" value="ECO:0007669"/>
    <property type="project" value="TreeGrafter"/>
</dbReference>
<name>A0A0B8R718_LISMN</name>
<dbReference type="Proteomes" id="UP000354255">
    <property type="component" value="Unassembled WGS sequence"/>
</dbReference>
<dbReference type="Proteomes" id="UP000840197">
    <property type="component" value="Unassembled WGS sequence"/>
</dbReference>
<dbReference type="EMBL" id="AANDSR010000006">
    <property type="protein sequence ID" value="EDN9836985.1"/>
    <property type="molecule type" value="Genomic_DNA"/>
</dbReference>
<dbReference type="Proteomes" id="UP000398321">
    <property type="component" value="Unassembled WGS sequence"/>
</dbReference>
<evidence type="ECO:0000313" key="88">
    <source>
        <dbReference type="Proteomes" id="UP000843775"/>
    </source>
</evidence>
<evidence type="ECO:0000313" key="9">
    <source>
        <dbReference type="EMBL" id="EAD5786031.1"/>
    </source>
</evidence>
<evidence type="ECO:0000313" key="72">
    <source>
        <dbReference type="Proteomes" id="UP000481141"/>
    </source>
</evidence>
<evidence type="ECO:0000313" key="66">
    <source>
        <dbReference type="Proteomes" id="UP000427828"/>
    </source>
</evidence>
<evidence type="ECO:0000313" key="47">
    <source>
        <dbReference type="Proteomes" id="UP000331186"/>
    </source>
</evidence>
<dbReference type="Proteomes" id="UP000358545">
    <property type="component" value="Unassembled WGS sequence"/>
</dbReference>
<evidence type="ECO:0000313" key="20">
    <source>
        <dbReference type="EMBL" id="EAG6991116.1"/>
    </source>
</evidence>
<dbReference type="PANTHER" id="PTHR10000:SF23">
    <property type="entry name" value="5-AMINO-6-(5-PHOSPHO-D-RIBITYLAMINO)URACIL PHOSPHATASE YITU"/>
    <property type="match status" value="1"/>
</dbReference>
<dbReference type="EMBL" id="DAAJCS010000008">
    <property type="protein sequence ID" value="HAC0013547.1"/>
    <property type="molecule type" value="Genomic_DNA"/>
</dbReference>
<dbReference type="EMBL" id="AABBZO010000013">
    <property type="protein sequence ID" value="EAG4462865.1"/>
    <property type="molecule type" value="Genomic_DNA"/>
</dbReference>
<sequence>MNQPYELKEQTMSKKLIVLDLDGTTLRDDLTISSHTKKTLEKARMAGHEVMIATGRPYRISGSYYHELGLTTPIVNFNGAVYHHPRLTTFAEGYHHAIDLQVVHELLDFSNGFSLDNIAAEVQDNVFLKERNNSVPETFHLGTENIVFGNIRDAIKSDATSLLFFGKIDQLDLISKHLDESLSGVISHHTWGASAWPAVEIIKFGIHKAIGVQAAAKTLGFDRKDIIAFGDETNDLQMLDYAGVGVAMGNAAESVKNVANVVTASNQDDGIALYLEENLNL</sequence>
<proteinExistence type="predicted"/>
<evidence type="ECO:0000313" key="36">
    <source>
        <dbReference type="EMBL" id="EDO0985767.1"/>
    </source>
</evidence>
<comment type="caution">
    <text evidence="11">The sequence shown here is derived from an EMBL/GenBank/DDBJ whole genome shotgun (WGS) entry which is preliminary data.</text>
</comment>
<dbReference type="EMBL" id="AABBHO010000020">
    <property type="protein sequence ID" value="EAG2997220.1"/>
    <property type="molecule type" value="Genomic_DNA"/>
</dbReference>
<evidence type="ECO:0000313" key="60">
    <source>
        <dbReference type="Proteomes" id="UP000389283"/>
    </source>
</evidence>
<evidence type="ECO:0000313" key="54">
    <source>
        <dbReference type="Proteomes" id="UP000358545"/>
    </source>
</evidence>
<dbReference type="EMBL" id="AABGUK010000002">
    <property type="protein sequence ID" value="EAH4241932.1"/>
    <property type="molecule type" value="Genomic_DNA"/>
</dbReference>
<dbReference type="Gene3D" id="3.40.50.1000">
    <property type="entry name" value="HAD superfamily/HAD-like"/>
    <property type="match status" value="1"/>
</dbReference>
<evidence type="ECO:0000313" key="3">
    <source>
        <dbReference type="EMBL" id="EAC6549323.1"/>
    </source>
</evidence>
<dbReference type="Proteomes" id="UP000460224">
    <property type="component" value="Unassembled WGS sequence"/>
</dbReference>
<evidence type="ECO:0000313" key="27">
    <source>
        <dbReference type="EMBL" id="EAK9318414.1"/>
    </source>
</evidence>
<evidence type="ECO:0000313" key="73">
    <source>
        <dbReference type="Proteomes" id="UP000489121"/>
    </source>
</evidence>
<dbReference type="EMBL" id="AAANYR010000002">
    <property type="protein sequence ID" value="EAD5786031.1"/>
    <property type="molecule type" value="Genomic_DNA"/>
</dbReference>
<dbReference type="Proteomes" id="UP000364988">
    <property type="component" value="Unassembled WGS sequence"/>
</dbReference>
<dbReference type="Proteomes" id="UP000841146">
    <property type="component" value="Unassembled WGS sequence"/>
</dbReference>
<evidence type="ECO:0000313" key="57">
    <source>
        <dbReference type="Proteomes" id="UP000368512"/>
    </source>
</evidence>
<dbReference type="Proteomes" id="UP000379076">
    <property type="component" value="Unassembled WGS sequence"/>
</dbReference>
<evidence type="ECO:0000313" key="80">
    <source>
        <dbReference type="Proteomes" id="UP000540117"/>
    </source>
</evidence>
<dbReference type="EMBL" id="AABFVG010000004">
    <property type="protein sequence ID" value="EAH2281889.1"/>
    <property type="molecule type" value="Genomic_DNA"/>
</dbReference>
<evidence type="ECO:0000313" key="14">
    <source>
        <dbReference type="EMBL" id="EAG2244922.1"/>
    </source>
</evidence>
<evidence type="ECO:0000313" key="65">
    <source>
        <dbReference type="Proteomes" id="UP000423131"/>
    </source>
</evidence>
<dbReference type="EMBL" id="QDAY01000002">
    <property type="protein sequence ID" value="KAA9450603.1"/>
    <property type="molecule type" value="Genomic_DNA"/>
</dbReference>
<evidence type="ECO:0000313" key="61">
    <source>
        <dbReference type="Proteomes" id="UP000393182"/>
    </source>
</evidence>
<evidence type="ECO:0000313" key="86">
    <source>
        <dbReference type="Proteomes" id="UP000840197"/>
    </source>
</evidence>
<dbReference type="GO" id="GO:0000287">
    <property type="term" value="F:magnesium ion binding"/>
    <property type="evidence" value="ECO:0007669"/>
    <property type="project" value="TreeGrafter"/>
</dbReference>
<evidence type="ECO:0000313" key="28">
    <source>
        <dbReference type="EMBL" id="ECB9473583.1"/>
    </source>
</evidence>
<dbReference type="Proteomes" id="UP000844415">
    <property type="component" value="Unassembled WGS sequence"/>
</dbReference>
<dbReference type="AlphaFoldDB" id="A0A0B8R718"/>
<dbReference type="Proteomes" id="UP000540117">
    <property type="component" value="Unassembled WGS sequence"/>
</dbReference>
<evidence type="ECO:0000313" key="62">
    <source>
        <dbReference type="Proteomes" id="UP000398321"/>
    </source>
</evidence>
<dbReference type="Proteomes" id="UP000337746">
    <property type="component" value="Unassembled WGS sequence"/>
</dbReference>
<dbReference type="Proteomes" id="UP000548278">
    <property type="component" value="Unassembled WGS sequence"/>
</dbReference>
<keyword evidence="11" id="KW-0378">Hydrolase</keyword>
<evidence type="ECO:0000313" key="35">
    <source>
        <dbReference type="EMBL" id="EDN9836985.1"/>
    </source>
</evidence>
<evidence type="ECO:0000313" key="17">
    <source>
        <dbReference type="EMBL" id="EAG4331252.1"/>
    </source>
</evidence>
<dbReference type="Proteomes" id="UP000467347">
    <property type="component" value="Unassembled WGS sequence"/>
</dbReference>
<dbReference type="EMBL" id="AABEMN010000007">
    <property type="protein sequence ID" value="EAG9519318.1"/>
    <property type="molecule type" value="Genomic_DNA"/>
</dbReference>
<dbReference type="Proteomes" id="UP000389283">
    <property type="component" value="Unassembled WGS sequence"/>
</dbReference>
<dbReference type="Proteomes" id="UP000533021">
    <property type="component" value="Unassembled WGS sequence"/>
</dbReference>
<evidence type="ECO:0000313" key="22">
    <source>
        <dbReference type="EMBL" id="EAG9519318.1"/>
    </source>
</evidence>
<dbReference type="Proteomes" id="UP000522199">
    <property type="component" value="Unassembled WGS sequence"/>
</dbReference>
<dbReference type="Proteomes" id="UP000350032">
    <property type="component" value="Unassembled WGS sequence"/>
</dbReference>
<evidence type="ECO:0000313" key="56">
    <source>
        <dbReference type="Proteomes" id="UP000365297"/>
    </source>
</evidence>
<evidence type="ECO:0000313" key="89">
    <source>
        <dbReference type="Proteomes" id="UP000844415"/>
    </source>
</evidence>
<dbReference type="InterPro" id="IPR036412">
    <property type="entry name" value="HAD-like_sf"/>
</dbReference>
<evidence type="ECO:0000313" key="21">
    <source>
        <dbReference type="EMBL" id="EAG9386379.1"/>
    </source>
</evidence>
<evidence type="ECO:0000313" key="13">
    <source>
        <dbReference type="EMBL" id="EAG2087265.1"/>
    </source>
</evidence>
<evidence type="ECO:0000313" key="44">
    <source>
        <dbReference type="EMBL" id="HAJ9592760.1"/>
    </source>
</evidence>
<dbReference type="EMBL" id="DAAJFY010000008">
    <property type="protein sequence ID" value="HAC0276007.1"/>
    <property type="molecule type" value="Genomic_DNA"/>
</dbReference>